<feature type="transmembrane region" description="Helical" evidence="1">
    <location>
        <begin position="58"/>
        <end position="78"/>
    </location>
</feature>
<dbReference type="EMBL" id="LR796944">
    <property type="protein sequence ID" value="CAB4177024.1"/>
    <property type="molecule type" value="Genomic_DNA"/>
</dbReference>
<dbReference type="EMBL" id="LR797534">
    <property type="protein sequence ID" value="CAB4223251.1"/>
    <property type="molecule type" value="Genomic_DNA"/>
</dbReference>
<proteinExistence type="predicted"/>
<evidence type="ECO:0000256" key="1">
    <source>
        <dbReference type="SAM" id="Phobius"/>
    </source>
</evidence>
<gene>
    <name evidence="5" type="ORF">UFOVP1666_163</name>
    <name evidence="2" type="ORF">UFOVP867_118</name>
    <name evidence="3" type="ORF">UFOVP913_80</name>
    <name evidence="4" type="ORF">UFOVP993_133</name>
</gene>
<evidence type="ECO:0000313" key="3">
    <source>
        <dbReference type="EMBL" id="CAB4170668.1"/>
    </source>
</evidence>
<accession>A0A6J5T825</accession>
<protein>
    <submittedName>
        <fullName evidence="5">Uncharacterized protein</fullName>
    </submittedName>
</protein>
<dbReference type="InterPro" id="IPR055631">
    <property type="entry name" value="DUF7207"/>
</dbReference>
<dbReference type="EMBL" id="LR796815">
    <property type="protein sequence ID" value="CAB4168082.1"/>
    <property type="molecule type" value="Genomic_DNA"/>
</dbReference>
<evidence type="ECO:0000313" key="4">
    <source>
        <dbReference type="EMBL" id="CAB4177024.1"/>
    </source>
</evidence>
<sequence>MINKNLTEDNFLLFAMHHYDNPQCTSISEFEEDLKRFLYLKKLFHRHVDNDDLRERLILNHIIVLYNVFGTITTKLLFSKIDKNYWSALITFLVYLDRMPETIPEYGIILSDIKLDETIINSLRKI</sequence>
<keyword evidence="1" id="KW-0472">Membrane</keyword>
<keyword evidence="1" id="KW-0812">Transmembrane</keyword>
<dbReference type="EMBL" id="LR796858">
    <property type="protein sequence ID" value="CAB4170668.1"/>
    <property type="molecule type" value="Genomic_DNA"/>
</dbReference>
<organism evidence="5">
    <name type="scientific">uncultured Caudovirales phage</name>
    <dbReference type="NCBI Taxonomy" id="2100421"/>
    <lineage>
        <taxon>Viruses</taxon>
        <taxon>Duplodnaviria</taxon>
        <taxon>Heunggongvirae</taxon>
        <taxon>Uroviricota</taxon>
        <taxon>Caudoviricetes</taxon>
        <taxon>Peduoviridae</taxon>
        <taxon>Maltschvirus</taxon>
        <taxon>Maltschvirus maltsch</taxon>
    </lineage>
</organism>
<name>A0A6J5T825_9CAUD</name>
<reference evidence="5" key="1">
    <citation type="submission" date="2020-05" db="EMBL/GenBank/DDBJ databases">
        <authorList>
            <person name="Chiriac C."/>
            <person name="Salcher M."/>
            <person name="Ghai R."/>
            <person name="Kavagutti S V."/>
        </authorList>
    </citation>
    <scope>NUCLEOTIDE SEQUENCE</scope>
</reference>
<evidence type="ECO:0000313" key="2">
    <source>
        <dbReference type="EMBL" id="CAB4168082.1"/>
    </source>
</evidence>
<dbReference type="Pfam" id="PF23837">
    <property type="entry name" value="DUF7207"/>
    <property type="match status" value="1"/>
</dbReference>
<keyword evidence="1" id="KW-1133">Transmembrane helix</keyword>
<evidence type="ECO:0000313" key="5">
    <source>
        <dbReference type="EMBL" id="CAB4223251.1"/>
    </source>
</evidence>